<dbReference type="RefSeq" id="WP_092748942.1">
    <property type="nucleotide sequence ID" value="NZ_FMYL01000008.1"/>
</dbReference>
<sequence length="165" mass="17767">MMKKKIFIGTAIAACLILVACSKKEQHEEQKTESQTTNETPVAKNPASEPLQPLTKVTPEPTQGMSKEEASSIMAEPAAKPVEKVHHKHNDEMQEKVATVEHVDSMESNTQNQPDVKEIPSTTPKVKAEKVASTDTVKPKKPAAHLSEDDAVAAAIAAAQPALKN</sequence>
<keyword evidence="4" id="KW-1185">Reference proteome</keyword>
<dbReference type="Proteomes" id="UP000242501">
    <property type="component" value="Unassembled WGS sequence"/>
</dbReference>
<dbReference type="AlphaFoldDB" id="A0A1G6IEP4"/>
<keyword evidence="2" id="KW-0732">Signal</keyword>
<evidence type="ECO:0000313" key="3">
    <source>
        <dbReference type="EMBL" id="SDC05012.1"/>
    </source>
</evidence>
<accession>A0A1G6IEP4</accession>
<dbReference type="PROSITE" id="PS51257">
    <property type="entry name" value="PROKAR_LIPOPROTEIN"/>
    <property type="match status" value="1"/>
</dbReference>
<name>A0A1G6IEP4_9GAMM</name>
<organism evidence="3 4">
    <name type="scientific">Acinetobacter boissieri</name>
    <dbReference type="NCBI Taxonomy" id="1219383"/>
    <lineage>
        <taxon>Bacteria</taxon>
        <taxon>Pseudomonadati</taxon>
        <taxon>Pseudomonadota</taxon>
        <taxon>Gammaproteobacteria</taxon>
        <taxon>Moraxellales</taxon>
        <taxon>Moraxellaceae</taxon>
        <taxon>Acinetobacter</taxon>
    </lineage>
</organism>
<feature type="signal peptide" evidence="2">
    <location>
        <begin position="1"/>
        <end position="20"/>
    </location>
</feature>
<feature type="chain" id="PRO_5017407795" description="Internalin" evidence="2">
    <location>
        <begin position="21"/>
        <end position="165"/>
    </location>
</feature>
<dbReference type="STRING" id="1219383.SAMN05421733_10894"/>
<feature type="compositionally biased region" description="Polar residues" evidence="1">
    <location>
        <begin position="106"/>
        <end position="124"/>
    </location>
</feature>
<proteinExistence type="predicted"/>
<feature type="region of interest" description="Disordered" evidence="1">
    <location>
        <begin position="24"/>
        <end position="90"/>
    </location>
</feature>
<dbReference type="EMBL" id="FMYL01000008">
    <property type="protein sequence ID" value="SDC05012.1"/>
    <property type="molecule type" value="Genomic_DNA"/>
</dbReference>
<evidence type="ECO:0000256" key="1">
    <source>
        <dbReference type="SAM" id="MobiDB-lite"/>
    </source>
</evidence>
<reference evidence="4" key="1">
    <citation type="submission" date="2016-09" db="EMBL/GenBank/DDBJ databases">
        <authorList>
            <person name="Varghese N."/>
            <person name="Submissions S."/>
        </authorList>
    </citation>
    <scope>NUCLEOTIDE SEQUENCE [LARGE SCALE GENOMIC DNA]</scope>
    <source>
        <strain evidence="4">ANC 4422</strain>
    </source>
</reference>
<feature type="compositionally biased region" description="Basic and acidic residues" evidence="1">
    <location>
        <begin position="81"/>
        <end position="90"/>
    </location>
</feature>
<evidence type="ECO:0000313" key="4">
    <source>
        <dbReference type="Proteomes" id="UP000242501"/>
    </source>
</evidence>
<evidence type="ECO:0008006" key="5">
    <source>
        <dbReference type="Google" id="ProtNLM"/>
    </source>
</evidence>
<evidence type="ECO:0000256" key="2">
    <source>
        <dbReference type="SAM" id="SignalP"/>
    </source>
</evidence>
<gene>
    <name evidence="3" type="ORF">SAMN05421733_10894</name>
</gene>
<feature type="region of interest" description="Disordered" evidence="1">
    <location>
        <begin position="105"/>
        <end position="145"/>
    </location>
</feature>
<protein>
    <recommendedName>
        <fullName evidence="5">Internalin</fullName>
    </recommendedName>
</protein>